<evidence type="ECO:0000313" key="2">
    <source>
        <dbReference type="Proteomes" id="UP000441585"/>
    </source>
</evidence>
<dbReference type="SUPFAM" id="SSF53067">
    <property type="entry name" value="Actin-like ATPase domain"/>
    <property type="match status" value="1"/>
</dbReference>
<dbReference type="InterPro" id="IPR043129">
    <property type="entry name" value="ATPase_NBD"/>
</dbReference>
<evidence type="ECO:0000313" key="1">
    <source>
        <dbReference type="EMBL" id="MRX55326.1"/>
    </source>
</evidence>
<dbReference type="AlphaFoldDB" id="A0A6I2ME56"/>
<proteinExistence type="predicted"/>
<dbReference type="Proteomes" id="UP000441585">
    <property type="component" value="Unassembled WGS sequence"/>
</dbReference>
<protein>
    <recommendedName>
        <fullName evidence="3">SHS2 domain-containing protein</fullName>
    </recommendedName>
</protein>
<keyword evidence="2" id="KW-1185">Reference proteome</keyword>
<dbReference type="Gene3D" id="3.30.420.40">
    <property type="match status" value="1"/>
</dbReference>
<sequence length="69" mass="7569">MVKETFTFALDIGTRSVVCLLLSEKDGAYEVIDTVIQEHGERSMLDGQIHDVISVSNVISSVKEKLGES</sequence>
<reference evidence="1 2" key="1">
    <citation type="submission" date="2019-11" db="EMBL/GenBank/DDBJ databases">
        <title>Bacillus idriensis genome.</title>
        <authorList>
            <person name="Konopka E.N."/>
            <person name="Newman J.D."/>
        </authorList>
    </citation>
    <scope>NUCLEOTIDE SEQUENCE [LARGE SCALE GENOMIC DNA]</scope>
    <source>
        <strain evidence="1 2">DSM 19097</strain>
    </source>
</reference>
<evidence type="ECO:0008006" key="3">
    <source>
        <dbReference type="Google" id="ProtNLM"/>
    </source>
</evidence>
<gene>
    <name evidence="1" type="ORF">GJU41_15285</name>
</gene>
<comment type="caution">
    <text evidence="1">The sequence shown here is derived from an EMBL/GenBank/DDBJ whole genome shotgun (WGS) entry which is preliminary data.</text>
</comment>
<name>A0A6I2ME56_9BACI</name>
<dbReference type="EMBL" id="WKKF01000004">
    <property type="protein sequence ID" value="MRX55326.1"/>
    <property type="molecule type" value="Genomic_DNA"/>
</dbReference>
<organism evidence="1 2">
    <name type="scientific">Metabacillus idriensis</name>
    <dbReference type="NCBI Taxonomy" id="324768"/>
    <lineage>
        <taxon>Bacteria</taxon>
        <taxon>Bacillati</taxon>
        <taxon>Bacillota</taxon>
        <taxon>Bacilli</taxon>
        <taxon>Bacillales</taxon>
        <taxon>Bacillaceae</taxon>
        <taxon>Metabacillus</taxon>
    </lineage>
</organism>
<accession>A0A6I2ME56</accession>